<dbReference type="OrthoDB" id="2642126at2"/>
<keyword evidence="3" id="KW-1185">Reference proteome</keyword>
<sequence>MHKYKKQEIAKKYLNRYVKIKTVHGTYKGKIVNVDNGKVYLSNVVSARRNGKDGKAHISFFPFILPLVLFELLVIVLIPTPGRGCCC</sequence>
<dbReference type="AlphaFoldDB" id="A0A3D9I148"/>
<feature type="transmembrane region" description="Helical" evidence="1">
    <location>
        <begin position="58"/>
        <end position="78"/>
    </location>
</feature>
<evidence type="ECO:0000313" key="3">
    <source>
        <dbReference type="Proteomes" id="UP000256869"/>
    </source>
</evidence>
<keyword evidence="1" id="KW-0472">Membrane</keyword>
<organism evidence="2 3">
    <name type="scientific">Cohnella lupini</name>
    <dbReference type="NCBI Taxonomy" id="1294267"/>
    <lineage>
        <taxon>Bacteria</taxon>
        <taxon>Bacillati</taxon>
        <taxon>Bacillota</taxon>
        <taxon>Bacilli</taxon>
        <taxon>Bacillales</taxon>
        <taxon>Paenibacillaceae</taxon>
        <taxon>Cohnella</taxon>
    </lineage>
</organism>
<dbReference type="RefSeq" id="WP_115994769.1">
    <property type="nucleotide sequence ID" value="NZ_QRDY01000017.1"/>
</dbReference>
<name>A0A3D9I148_9BACL</name>
<dbReference type="Proteomes" id="UP000256869">
    <property type="component" value="Unassembled WGS sequence"/>
</dbReference>
<comment type="caution">
    <text evidence="2">The sequence shown here is derived from an EMBL/GenBank/DDBJ whole genome shotgun (WGS) entry which is preliminary data.</text>
</comment>
<proteinExistence type="predicted"/>
<keyword evidence="1" id="KW-1133">Transmembrane helix</keyword>
<protein>
    <submittedName>
        <fullName evidence="2">Uncharacterized protein</fullName>
    </submittedName>
</protein>
<keyword evidence="1" id="KW-0812">Transmembrane</keyword>
<gene>
    <name evidence="2" type="ORF">DFP95_11726</name>
</gene>
<evidence type="ECO:0000256" key="1">
    <source>
        <dbReference type="SAM" id="Phobius"/>
    </source>
</evidence>
<evidence type="ECO:0000313" key="2">
    <source>
        <dbReference type="EMBL" id="RED55492.1"/>
    </source>
</evidence>
<dbReference type="EMBL" id="QRDY01000017">
    <property type="protein sequence ID" value="RED55492.1"/>
    <property type="molecule type" value="Genomic_DNA"/>
</dbReference>
<reference evidence="2 3" key="1">
    <citation type="submission" date="2018-07" db="EMBL/GenBank/DDBJ databases">
        <title>Genomic Encyclopedia of Type Strains, Phase III (KMG-III): the genomes of soil and plant-associated and newly described type strains.</title>
        <authorList>
            <person name="Whitman W."/>
        </authorList>
    </citation>
    <scope>NUCLEOTIDE SEQUENCE [LARGE SCALE GENOMIC DNA]</scope>
    <source>
        <strain evidence="2 3">CECT 8236</strain>
    </source>
</reference>
<accession>A0A3D9I148</accession>